<evidence type="ECO:0000256" key="4">
    <source>
        <dbReference type="ARBA" id="ARBA00018292"/>
    </source>
</evidence>
<comment type="caution">
    <text evidence="10">The sequence shown here is derived from an EMBL/GenBank/DDBJ whole genome shotgun (WGS) entry which is preliminary data.</text>
</comment>
<evidence type="ECO:0000313" key="11">
    <source>
        <dbReference type="Proteomes" id="UP000324767"/>
    </source>
</evidence>
<accession>A0A5M8PWH2</accession>
<dbReference type="InterPro" id="IPR013785">
    <property type="entry name" value="Aldolase_TIM"/>
</dbReference>
<comment type="catalytic activity">
    <reaction evidence="8 9">
        <text>D-sedoheptulose 7-phosphate + D-glyceraldehyde 3-phosphate = D-erythrose 4-phosphate + beta-D-fructose 6-phosphate</text>
        <dbReference type="Rhea" id="RHEA:17053"/>
        <dbReference type="ChEBI" id="CHEBI:16897"/>
        <dbReference type="ChEBI" id="CHEBI:57483"/>
        <dbReference type="ChEBI" id="CHEBI:57634"/>
        <dbReference type="ChEBI" id="CHEBI:59776"/>
        <dbReference type="EC" id="2.2.1.2"/>
    </reaction>
</comment>
<evidence type="ECO:0000256" key="2">
    <source>
        <dbReference type="ARBA" id="ARBA00008012"/>
    </source>
</evidence>
<gene>
    <name evidence="10" type="ORF">FRX48_02122</name>
</gene>
<dbReference type="InterPro" id="IPR001585">
    <property type="entry name" value="TAL/FSA"/>
</dbReference>
<dbReference type="GO" id="GO:0004801">
    <property type="term" value="F:transaldolase activity"/>
    <property type="evidence" value="ECO:0007669"/>
    <property type="project" value="UniProtKB-EC"/>
</dbReference>
<dbReference type="PANTHER" id="PTHR10683">
    <property type="entry name" value="TRANSALDOLASE"/>
    <property type="match status" value="1"/>
</dbReference>
<dbReference type="EC" id="2.2.1.2" evidence="3 9"/>
<reference evidence="10 11" key="1">
    <citation type="submission" date="2019-09" db="EMBL/GenBank/DDBJ databases">
        <title>The hologenome of the rock-dwelling lichen Lasallia pustulata.</title>
        <authorList>
            <person name="Greshake Tzovaras B."/>
            <person name="Segers F."/>
            <person name="Bicker A."/>
            <person name="Dal Grande F."/>
            <person name="Otte J."/>
            <person name="Hankeln T."/>
            <person name="Schmitt I."/>
            <person name="Ebersberger I."/>
        </authorList>
    </citation>
    <scope>NUCLEOTIDE SEQUENCE [LARGE SCALE GENOMIC DNA]</scope>
    <source>
        <strain evidence="10">A1-1</strain>
    </source>
</reference>
<dbReference type="AlphaFoldDB" id="A0A5M8PWH2"/>
<dbReference type="NCBIfam" id="TIGR00874">
    <property type="entry name" value="talAB"/>
    <property type="match status" value="1"/>
</dbReference>
<comment type="similarity">
    <text evidence="2">Belongs to the transaldolase family. Type 1 subfamily.</text>
</comment>
<dbReference type="CDD" id="cd00957">
    <property type="entry name" value="Transaldolase_TalAB"/>
    <property type="match status" value="1"/>
</dbReference>
<dbReference type="GO" id="GO:0005975">
    <property type="term" value="P:carbohydrate metabolic process"/>
    <property type="evidence" value="ECO:0007669"/>
    <property type="project" value="InterPro"/>
</dbReference>
<organism evidence="10 11">
    <name type="scientific">Lasallia pustulata</name>
    <dbReference type="NCBI Taxonomy" id="136370"/>
    <lineage>
        <taxon>Eukaryota</taxon>
        <taxon>Fungi</taxon>
        <taxon>Dikarya</taxon>
        <taxon>Ascomycota</taxon>
        <taxon>Pezizomycotina</taxon>
        <taxon>Lecanoromycetes</taxon>
        <taxon>OSLEUM clade</taxon>
        <taxon>Umbilicariomycetidae</taxon>
        <taxon>Umbilicariales</taxon>
        <taxon>Umbilicariaceae</taxon>
        <taxon>Lasallia</taxon>
    </lineage>
</organism>
<dbReference type="Pfam" id="PF00923">
    <property type="entry name" value="TAL_FSA"/>
    <property type="match status" value="1"/>
</dbReference>
<evidence type="ECO:0000256" key="5">
    <source>
        <dbReference type="ARBA" id="ARBA00022679"/>
    </source>
</evidence>
<dbReference type="InterPro" id="IPR004730">
    <property type="entry name" value="Transaldolase_1"/>
</dbReference>
<sequence>MPNSLEQLKASGTIVVCDSGDFATISKYEPQDATTNPSLILAASKKEQYAKLQDIAVAYGKQHGKDLDEQVDATLDRLLVEFGKEILQIIPGKVSTEVDARFSFDTKASIEKALHIIELYKSIGIGKERVLIKIASTWEGIKAAHILQSKHGINCNLTLMFSMPQAIAAAEAGAFLISPFVGRIMDWYKAVMKKEFSPSEDPGVKSVQTIFNYYKKYGYKTIVMGASFRNVGEITELAGCDYLTIAPALLEDLYNSTEKVPKKLNAEDAKTLDIPKKAYLEDESLFRFDFNEDAMAVDKLREGISKFAADAITLKDILRQKIEKAS</sequence>
<evidence type="ECO:0000256" key="9">
    <source>
        <dbReference type="RuleBase" id="RU000501"/>
    </source>
</evidence>
<dbReference type="GO" id="GO:0009052">
    <property type="term" value="P:pentose-phosphate shunt, non-oxidative branch"/>
    <property type="evidence" value="ECO:0007669"/>
    <property type="project" value="TreeGrafter"/>
</dbReference>
<evidence type="ECO:0000256" key="1">
    <source>
        <dbReference type="ARBA" id="ARBA00004857"/>
    </source>
</evidence>
<dbReference type="InterPro" id="IPR018225">
    <property type="entry name" value="Transaldolase_AS"/>
</dbReference>
<dbReference type="PROSITE" id="PS00958">
    <property type="entry name" value="TRANSALDOLASE_2"/>
    <property type="match status" value="1"/>
</dbReference>
<evidence type="ECO:0000256" key="7">
    <source>
        <dbReference type="ARBA" id="ARBA00023270"/>
    </source>
</evidence>
<keyword evidence="6 9" id="KW-0570">Pentose shunt</keyword>
<dbReference type="PANTHER" id="PTHR10683:SF18">
    <property type="entry name" value="TRANSALDOLASE"/>
    <property type="match status" value="1"/>
</dbReference>
<dbReference type="FunFam" id="3.20.20.70:FF:000088">
    <property type="entry name" value="Transaldolase"/>
    <property type="match status" value="1"/>
</dbReference>
<dbReference type="SUPFAM" id="SSF51569">
    <property type="entry name" value="Aldolase"/>
    <property type="match status" value="1"/>
</dbReference>
<dbReference type="PROSITE" id="PS01054">
    <property type="entry name" value="TRANSALDOLASE_1"/>
    <property type="match status" value="1"/>
</dbReference>
<comment type="pathway">
    <text evidence="1 9">Carbohydrate degradation; pentose phosphate pathway; D-glyceraldehyde 3-phosphate and beta-D-fructose 6-phosphate from D-ribose 5-phosphate and D-xylulose 5-phosphate (non-oxidative stage): step 2/3.</text>
</comment>
<proteinExistence type="inferred from homology"/>
<keyword evidence="5 9" id="KW-0808">Transferase</keyword>
<dbReference type="Proteomes" id="UP000324767">
    <property type="component" value="Unassembled WGS sequence"/>
</dbReference>
<dbReference type="Gene3D" id="3.20.20.70">
    <property type="entry name" value="Aldolase class I"/>
    <property type="match status" value="1"/>
</dbReference>
<name>A0A5M8PWH2_9LECA</name>
<dbReference type="OrthoDB" id="2015515at2759"/>
<dbReference type="GO" id="GO:0005737">
    <property type="term" value="C:cytoplasm"/>
    <property type="evidence" value="ECO:0007669"/>
    <property type="project" value="InterPro"/>
</dbReference>
<evidence type="ECO:0000256" key="6">
    <source>
        <dbReference type="ARBA" id="ARBA00023126"/>
    </source>
</evidence>
<evidence type="ECO:0000256" key="8">
    <source>
        <dbReference type="ARBA" id="ARBA00048810"/>
    </source>
</evidence>
<evidence type="ECO:0000313" key="10">
    <source>
        <dbReference type="EMBL" id="KAA6413761.1"/>
    </source>
</evidence>
<evidence type="ECO:0000256" key="3">
    <source>
        <dbReference type="ARBA" id="ARBA00013151"/>
    </source>
</evidence>
<keyword evidence="7" id="KW-0704">Schiff base</keyword>
<dbReference type="EMBL" id="VXIT01000003">
    <property type="protein sequence ID" value="KAA6413761.1"/>
    <property type="molecule type" value="Genomic_DNA"/>
</dbReference>
<dbReference type="UniPathway" id="UPA00115">
    <property type="reaction ID" value="UER00414"/>
</dbReference>
<comment type="function">
    <text evidence="9">Catalyzes the rate-limiting step of the non-oxidative phase in the pentose phosphate pathway. Catalyzes the reversible conversion of sedheptulose-7-phosphate and D-glyceraldehyde 3-phosphate into erythrose-4-phosphate and beta-D-fructose 6-phosphate.</text>
</comment>
<protein>
    <recommendedName>
        <fullName evidence="4 9">Transaldolase</fullName>
        <ecNumber evidence="3 9">2.2.1.2</ecNumber>
    </recommendedName>
</protein>